<protein>
    <recommendedName>
        <fullName evidence="1">SGNH hydrolase-type esterase domain-containing protein</fullName>
    </recommendedName>
</protein>
<reference evidence="2 3" key="1">
    <citation type="submission" date="2018-05" db="EMBL/GenBank/DDBJ databases">
        <title>Reference genomes for bee gut microbiota database.</title>
        <authorList>
            <person name="Ellegaard K.M."/>
        </authorList>
    </citation>
    <scope>NUCLEOTIDE SEQUENCE [LARGE SCALE GENOMIC DNA]</scope>
    <source>
        <strain evidence="2 3">ESL0177</strain>
    </source>
</reference>
<dbReference type="InterPro" id="IPR013830">
    <property type="entry name" value="SGNH_hydro"/>
</dbReference>
<proteinExistence type="predicted"/>
<gene>
    <name evidence="2" type="ORF">DKK79_08150</name>
</gene>
<dbReference type="Pfam" id="PF13472">
    <property type="entry name" value="Lipase_GDSL_2"/>
    <property type="match status" value="1"/>
</dbReference>
<dbReference type="GO" id="GO:0004622">
    <property type="term" value="F:phosphatidylcholine lysophospholipase activity"/>
    <property type="evidence" value="ECO:0007669"/>
    <property type="project" value="TreeGrafter"/>
</dbReference>
<dbReference type="CDD" id="cd00229">
    <property type="entry name" value="SGNH_hydrolase"/>
    <property type="match status" value="1"/>
</dbReference>
<dbReference type="SUPFAM" id="SSF52266">
    <property type="entry name" value="SGNH hydrolase"/>
    <property type="match status" value="1"/>
</dbReference>
<sequence length="612" mass="70174">MSVIKQQTGESKQRILDTFPEDYNKLHLIMAKMAAGEDVKIACYGDSTTDGINTTNHKKNITGTDHNLNAPNAWPAQLQLLLREMYHNNNINVFNAGFSGQRIENGWATDNYEANITKNPYYGVCDMVIINFGLNDAARTNRLYRYINQTELLIKKVIKDDSTPVLLSCNLTYLSKKDGSERDKIDVTQQYNQAKEYLAQKYNIPFFDLSNAMISWLQNNNQYKWGELQPDGLHFGDLGHKYQAMWLASRLYSNTVIINDSTQYQSINFMDSKSNSPFGYASQYTGTGTKYLSIVLAKDVKKFINQPTMEVYVWCETNNVACVYRQASYENATGSYVMHKDIMSDVVNSYRILPRFDMTNGKTSYGGVDVPRYLCDLKYGLNKLSYIYGKDKQIDTTDFYFGFFDFVKNYESNLNPRNLLYKSGPIRCIATVPARKNIVNYIRRDLYDQIGQDSLQLFVDGKKTYLYLEFEGPEQNGIVLTQTKGMRKMYNDGFMLFKLNASSLSANVIRTSVEKNETTYSTAAEGIIPIFIDKTNCKLLLEFYIDKSNNIIMNSLNEQYGLLSHHVISPLFAFPFSGIFGNIFSKNVSRDEDISTQFNITRAEVWYKDNID</sequence>
<feature type="domain" description="SGNH hydrolase-type esterase" evidence="1">
    <location>
        <begin position="43"/>
        <end position="241"/>
    </location>
</feature>
<dbReference type="Gene3D" id="3.40.50.1110">
    <property type="entry name" value="SGNH hydrolase"/>
    <property type="match status" value="1"/>
</dbReference>
<dbReference type="PANTHER" id="PTHR30383:SF5">
    <property type="entry name" value="SGNH HYDROLASE-TYPE ESTERASE DOMAIN-CONTAINING PROTEIN"/>
    <property type="match status" value="1"/>
</dbReference>
<dbReference type="PANTHER" id="PTHR30383">
    <property type="entry name" value="THIOESTERASE 1/PROTEASE 1/LYSOPHOSPHOLIPASE L1"/>
    <property type="match status" value="1"/>
</dbReference>
<evidence type="ECO:0000313" key="3">
    <source>
        <dbReference type="Proteomes" id="UP000247483"/>
    </source>
</evidence>
<dbReference type="AlphaFoldDB" id="A0A2V4DZF8"/>
<dbReference type="EMBL" id="QGLP01000005">
    <property type="protein sequence ID" value="PXZ04321.1"/>
    <property type="molecule type" value="Genomic_DNA"/>
</dbReference>
<accession>A0A2V4DZF8</accession>
<evidence type="ECO:0000313" key="2">
    <source>
        <dbReference type="EMBL" id="PXZ04321.1"/>
    </source>
</evidence>
<comment type="caution">
    <text evidence="2">The sequence shown here is derived from an EMBL/GenBank/DDBJ whole genome shotgun (WGS) entry which is preliminary data.</text>
</comment>
<dbReference type="InterPro" id="IPR051532">
    <property type="entry name" value="Ester_Hydrolysis_Enzymes"/>
</dbReference>
<organism evidence="2 3">
    <name type="scientific">Gilliamella apicola</name>
    <dbReference type="NCBI Taxonomy" id="1196095"/>
    <lineage>
        <taxon>Bacteria</taxon>
        <taxon>Pseudomonadati</taxon>
        <taxon>Pseudomonadota</taxon>
        <taxon>Gammaproteobacteria</taxon>
        <taxon>Orbales</taxon>
        <taxon>Orbaceae</taxon>
        <taxon>Gilliamella</taxon>
    </lineage>
</organism>
<dbReference type="InterPro" id="IPR036514">
    <property type="entry name" value="SGNH_hydro_sf"/>
</dbReference>
<evidence type="ECO:0000259" key="1">
    <source>
        <dbReference type="Pfam" id="PF13472"/>
    </source>
</evidence>
<dbReference type="Proteomes" id="UP000247483">
    <property type="component" value="Unassembled WGS sequence"/>
</dbReference>
<dbReference type="RefSeq" id="WP_110423638.1">
    <property type="nucleotide sequence ID" value="NZ_QGLP01000005.1"/>
</dbReference>
<name>A0A2V4DZF8_9GAMM</name>